<dbReference type="OrthoDB" id="10250354at2759"/>
<proteinExistence type="predicted"/>
<dbReference type="PANTHER" id="PTHR43948">
    <property type="entry name" value="DNAJ HOMOLOG SUBFAMILY B"/>
    <property type="match status" value="1"/>
</dbReference>
<dbReference type="Pfam" id="PF00226">
    <property type="entry name" value="DnaJ"/>
    <property type="match status" value="1"/>
</dbReference>
<accession>A0A9W7C363</accession>
<dbReference type="GO" id="GO:0051087">
    <property type="term" value="F:protein-folding chaperone binding"/>
    <property type="evidence" value="ECO:0007669"/>
    <property type="project" value="TreeGrafter"/>
</dbReference>
<evidence type="ECO:0000313" key="3">
    <source>
        <dbReference type="Proteomes" id="UP001165085"/>
    </source>
</evidence>
<dbReference type="InterPro" id="IPR001623">
    <property type="entry name" value="DnaJ_domain"/>
</dbReference>
<dbReference type="Proteomes" id="UP001165085">
    <property type="component" value="Unassembled WGS sequence"/>
</dbReference>
<dbReference type="GO" id="GO:0044183">
    <property type="term" value="F:protein folding chaperone"/>
    <property type="evidence" value="ECO:0007669"/>
    <property type="project" value="TreeGrafter"/>
</dbReference>
<dbReference type="CDD" id="cd06257">
    <property type="entry name" value="DnaJ"/>
    <property type="match status" value="1"/>
</dbReference>
<dbReference type="PRINTS" id="PR00625">
    <property type="entry name" value="JDOMAIN"/>
</dbReference>
<dbReference type="GO" id="GO:0005737">
    <property type="term" value="C:cytoplasm"/>
    <property type="evidence" value="ECO:0007669"/>
    <property type="project" value="TreeGrafter"/>
</dbReference>
<keyword evidence="3" id="KW-1185">Reference proteome</keyword>
<comment type="caution">
    <text evidence="2">The sequence shown here is derived from an EMBL/GenBank/DDBJ whole genome shotgun (WGS) entry which is preliminary data.</text>
</comment>
<gene>
    <name evidence="2" type="ORF">TrST_g9329</name>
</gene>
<evidence type="ECO:0000259" key="1">
    <source>
        <dbReference type="PROSITE" id="PS50076"/>
    </source>
</evidence>
<sequence length="224" mass="25272">MSAPLPRIRNCYRLLDIKPTSTKTEIKTAYRKLALLWHPDKNPTDDKAEARFKDLQEAYDVLSCKDRRREHDREIGLNDIRMRGGVGPAGSKGWNFKQSQKGYDVKSATYRPKAPPKWGGTGFNENLHAHHHYGDEIRSASGKVAANDSTTHRQDTAYAFRNVDLSNPGVSYVGKSEGGKETTLQDVKATITSRMKERKANRPARRKIVKRPVGDDNSHKCVIL</sequence>
<dbReference type="AlphaFoldDB" id="A0A9W7C363"/>
<dbReference type="InterPro" id="IPR036869">
    <property type="entry name" value="J_dom_sf"/>
</dbReference>
<dbReference type="GO" id="GO:0005634">
    <property type="term" value="C:nucleus"/>
    <property type="evidence" value="ECO:0007669"/>
    <property type="project" value="TreeGrafter"/>
</dbReference>
<feature type="domain" description="J" evidence="1">
    <location>
        <begin position="10"/>
        <end position="75"/>
    </location>
</feature>
<dbReference type="SMART" id="SM00271">
    <property type="entry name" value="DnaJ"/>
    <property type="match status" value="1"/>
</dbReference>
<dbReference type="EMBL" id="BRXY01000575">
    <property type="protein sequence ID" value="GMI01107.1"/>
    <property type="molecule type" value="Genomic_DNA"/>
</dbReference>
<name>A0A9W7C363_9STRA</name>
<protein>
    <recommendedName>
        <fullName evidence="1">J domain-containing protein</fullName>
    </recommendedName>
</protein>
<dbReference type="Gene3D" id="1.10.287.110">
    <property type="entry name" value="DnaJ domain"/>
    <property type="match status" value="1"/>
</dbReference>
<dbReference type="SUPFAM" id="SSF46565">
    <property type="entry name" value="Chaperone J-domain"/>
    <property type="match status" value="1"/>
</dbReference>
<evidence type="ECO:0000313" key="2">
    <source>
        <dbReference type="EMBL" id="GMI01107.1"/>
    </source>
</evidence>
<dbReference type="PROSITE" id="PS50076">
    <property type="entry name" value="DNAJ_2"/>
    <property type="match status" value="1"/>
</dbReference>
<reference evidence="3" key="1">
    <citation type="journal article" date="2023" name="Commun. Biol.">
        <title>Genome analysis of Parmales, the sister group of diatoms, reveals the evolutionary specialization of diatoms from phago-mixotrophs to photoautotrophs.</title>
        <authorList>
            <person name="Ban H."/>
            <person name="Sato S."/>
            <person name="Yoshikawa S."/>
            <person name="Yamada K."/>
            <person name="Nakamura Y."/>
            <person name="Ichinomiya M."/>
            <person name="Sato N."/>
            <person name="Blanc-Mathieu R."/>
            <person name="Endo H."/>
            <person name="Kuwata A."/>
            <person name="Ogata H."/>
        </authorList>
    </citation>
    <scope>NUCLEOTIDE SEQUENCE [LARGE SCALE GENOMIC DNA]</scope>
    <source>
        <strain evidence="3">NIES 3701</strain>
    </source>
</reference>
<organism evidence="2 3">
    <name type="scientific">Triparma strigata</name>
    <dbReference type="NCBI Taxonomy" id="1606541"/>
    <lineage>
        <taxon>Eukaryota</taxon>
        <taxon>Sar</taxon>
        <taxon>Stramenopiles</taxon>
        <taxon>Ochrophyta</taxon>
        <taxon>Bolidophyceae</taxon>
        <taxon>Parmales</taxon>
        <taxon>Triparmaceae</taxon>
        <taxon>Triparma</taxon>
    </lineage>
</organism>
<dbReference type="GO" id="GO:0051082">
    <property type="term" value="F:unfolded protein binding"/>
    <property type="evidence" value="ECO:0007669"/>
    <property type="project" value="TreeGrafter"/>
</dbReference>
<dbReference type="PANTHER" id="PTHR43948:SF10">
    <property type="entry name" value="MRJ, ISOFORM E"/>
    <property type="match status" value="1"/>
</dbReference>